<dbReference type="InterPro" id="IPR018608">
    <property type="entry name" value="Gti1/Pac2"/>
</dbReference>
<proteinExistence type="predicted"/>
<dbReference type="PANTHER" id="PTHR28027:SF1">
    <property type="entry name" value="CAMP INDEPENDENT REGULATORY PROTEIN (AFU_ORTHOLOGUE AFUA_3G09640)"/>
    <property type="match status" value="1"/>
</dbReference>
<dbReference type="Proteomes" id="UP000307440">
    <property type="component" value="Unassembled WGS sequence"/>
</dbReference>
<evidence type="ECO:0000256" key="1">
    <source>
        <dbReference type="SAM" id="MobiDB-lite"/>
    </source>
</evidence>
<name>A0A5C3KYE7_COPMA</name>
<sequence>MMYSALQPTSLLPPDSPQPPRSLPLSLISLMQNPTCVATYLRTVHEARIVFHAVALGQLPMVTRRLDSDERRAISPGSVYVWEERISYSDPNSPSGIERWTDSIRWGPSRVKDEFLFYHEKEASGTDINIPHSKFPPSSIHRYPASFQRVPLIKQTFSVYVSTPRGRRKWHLIAYFTQESMGSLYSICDHPYYKHINLYVPPGMYKSARITRPGRPDATAPAARFPLMIPPNEVRSGSSESVQPSAEDSRDSPVSSASTNTRKSESPRLPPLELLGTYASPHARHPADEKMIMSFSLYDSFVEFVPFRVEKRP</sequence>
<dbReference type="OrthoDB" id="5572844at2759"/>
<dbReference type="EMBL" id="ML210189">
    <property type="protein sequence ID" value="TFK25200.1"/>
    <property type="molecule type" value="Genomic_DNA"/>
</dbReference>
<evidence type="ECO:0000313" key="3">
    <source>
        <dbReference type="Proteomes" id="UP000307440"/>
    </source>
</evidence>
<reference evidence="2 3" key="1">
    <citation type="journal article" date="2019" name="Nat. Ecol. Evol.">
        <title>Megaphylogeny resolves global patterns of mushroom evolution.</title>
        <authorList>
            <person name="Varga T."/>
            <person name="Krizsan K."/>
            <person name="Foldi C."/>
            <person name="Dima B."/>
            <person name="Sanchez-Garcia M."/>
            <person name="Sanchez-Ramirez S."/>
            <person name="Szollosi G.J."/>
            <person name="Szarkandi J.G."/>
            <person name="Papp V."/>
            <person name="Albert L."/>
            <person name="Andreopoulos W."/>
            <person name="Angelini C."/>
            <person name="Antonin V."/>
            <person name="Barry K.W."/>
            <person name="Bougher N.L."/>
            <person name="Buchanan P."/>
            <person name="Buyck B."/>
            <person name="Bense V."/>
            <person name="Catcheside P."/>
            <person name="Chovatia M."/>
            <person name="Cooper J."/>
            <person name="Damon W."/>
            <person name="Desjardin D."/>
            <person name="Finy P."/>
            <person name="Geml J."/>
            <person name="Haridas S."/>
            <person name="Hughes K."/>
            <person name="Justo A."/>
            <person name="Karasinski D."/>
            <person name="Kautmanova I."/>
            <person name="Kiss B."/>
            <person name="Kocsube S."/>
            <person name="Kotiranta H."/>
            <person name="LaButti K.M."/>
            <person name="Lechner B.E."/>
            <person name="Liimatainen K."/>
            <person name="Lipzen A."/>
            <person name="Lukacs Z."/>
            <person name="Mihaltcheva S."/>
            <person name="Morgado L.N."/>
            <person name="Niskanen T."/>
            <person name="Noordeloos M.E."/>
            <person name="Ohm R.A."/>
            <person name="Ortiz-Santana B."/>
            <person name="Ovrebo C."/>
            <person name="Racz N."/>
            <person name="Riley R."/>
            <person name="Savchenko A."/>
            <person name="Shiryaev A."/>
            <person name="Soop K."/>
            <person name="Spirin V."/>
            <person name="Szebenyi C."/>
            <person name="Tomsovsky M."/>
            <person name="Tulloss R.E."/>
            <person name="Uehling J."/>
            <person name="Grigoriev I.V."/>
            <person name="Vagvolgyi C."/>
            <person name="Papp T."/>
            <person name="Martin F.M."/>
            <person name="Miettinen O."/>
            <person name="Hibbett D.S."/>
            <person name="Nagy L.G."/>
        </authorList>
    </citation>
    <scope>NUCLEOTIDE SEQUENCE [LARGE SCALE GENOMIC DNA]</scope>
    <source>
        <strain evidence="2 3">CBS 121175</strain>
    </source>
</reference>
<evidence type="ECO:0000313" key="2">
    <source>
        <dbReference type="EMBL" id="TFK25200.1"/>
    </source>
</evidence>
<feature type="compositionally biased region" description="Polar residues" evidence="1">
    <location>
        <begin position="235"/>
        <end position="261"/>
    </location>
</feature>
<dbReference type="AlphaFoldDB" id="A0A5C3KYE7"/>
<dbReference type="GO" id="GO:0003677">
    <property type="term" value="F:DNA binding"/>
    <property type="evidence" value="ECO:0007669"/>
    <property type="project" value="TreeGrafter"/>
</dbReference>
<dbReference type="PANTHER" id="PTHR28027">
    <property type="entry name" value="TRANSCRIPTIONAL REGULATOR MIT1"/>
    <property type="match status" value="1"/>
</dbReference>
<organism evidence="2 3">
    <name type="scientific">Coprinopsis marcescibilis</name>
    <name type="common">Agaric fungus</name>
    <name type="synonym">Psathyrella marcescibilis</name>
    <dbReference type="NCBI Taxonomy" id="230819"/>
    <lineage>
        <taxon>Eukaryota</taxon>
        <taxon>Fungi</taxon>
        <taxon>Dikarya</taxon>
        <taxon>Basidiomycota</taxon>
        <taxon>Agaricomycotina</taxon>
        <taxon>Agaricomycetes</taxon>
        <taxon>Agaricomycetidae</taxon>
        <taxon>Agaricales</taxon>
        <taxon>Agaricineae</taxon>
        <taxon>Psathyrellaceae</taxon>
        <taxon>Coprinopsis</taxon>
    </lineage>
</organism>
<gene>
    <name evidence="2" type="ORF">FA15DRAFT_703903</name>
</gene>
<dbReference type="Pfam" id="PF09729">
    <property type="entry name" value="Gti1_Pac2"/>
    <property type="match status" value="1"/>
</dbReference>
<keyword evidence="3" id="KW-1185">Reference proteome</keyword>
<accession>A0A5C3KYE7</accession>
<protein>
    <recommendedName>
        <fullName evidence="4">cAMP-independent regulatory protein pac2</fullName>
    </recommendedName>
</protein>
<evidence type="ECO:0008006" key="4">
    <source>
        <dbReference type="Google" id="ProtNLM"/>
    </source>
</evidence>
<feature type="region of interest" description="Disordered" evidence="1">
    <location>
        <begin position="229"/>
        <end position="277"/>
    </location>
</feature>